<protein>
    <recommendedName>
        <fullName evidence="4">Subtilisin inhibitor-like</fullName>
    </recommendedName>
</protein>
<accession>A0ABS9THG4</accession>
<reference evidence="2 3" key="1">
    <citation type="submission" date="2022-03" db="EMBL/GenBank/DDBJ databases">
        <title>Pseudonocardia alaer sp. nov., a novel actinomycete isolated from reed forest soil.</title>
        <authorList>
            <person name="Wang L."/>
        </authorList>
    </citation>
    <scope>NUCLEOTIDE SEQUENCE [LARGE SCALE GENOMIC DNA]</scope>
    <source>
        <strain evidence="2 3">Y-16303</strain>
    </source>
</reference>
<evidence type="ECO:0000313" key="3">
    <source>
        <dbReference type="Proteomes" id="UP001299970"/>
    </source>
</evidence>
<keyword evidence="3" id="KW-1185">Reference proteome</keyword>
<evidence type="ECO:0000256" key="1">
    <source>
        <dbReference type="SAM" id="MobiDB-lite"/>
    </source>
</evidence>
<name>A0ABS9THG4_9PSEU</name>
<gene>
    <name evidence="2" type="ORF">MMF94_19240</name>
</gene>
<feature type="region of interest" description="Disordered" evidence="1">
    <location>
        <begin position="1"/>
        <end position="20"/>
    </location>
</feature>
<proteinExistence type="predicted"/>
<organism evidence="2 3">
    <name type="scientific">Pseudonocardia alaniniphila</name>
    <dbReference type="NCBI Taxonomy" id="75291"/>
    <lineage>
        <taxon>Bacteria</taxon>
        <taxon>Bacillati</taxon>
        <taxon>Actinomycetota</taxon>
        <taxon>Actinomycetes</taxon>
        <taxon>Pseudonocardiales</taxon>
        <taxon>Pseudonocardiaceae</taxon>
        <taxon>Pseudonocardia</taxon>
    </lineage>
</organism>
<dbReference type="EMBL" id="JAKXMK010000016">
    <property type="protein sequence ID" value="MCH6167828.1"/>
    <property type="molecule type" value="Genomic_DNA"/>
</dbReference>
<comment type="caution">
    <text evidence="2">The sequence shown here is derived from an EMBL/GenBank/DDBJ whole genome shotgun (WGS) entry which is preliminary data.</text>
</comment>
<evidence type="ECO:0000313" key="2">
    <source>
        <dbReference type="EMBL" id="MCH6167828.1"/>
    </source>
</evidence>
<dbReference type="RefSeq" id="WP_241038383.1">
    <property type="nucleotide sequence ID" value="NZ_BAAAJF010000012.1"/>
</dbReference>
<sequence>MKVLPADGPGHGAARPSGRAPGFMRAAATAAAALLLSACAGLEPPEVEQVASAFAGADPSARCQMLAPATASALEGRQAESCVQAMSQLSLPRGAVVSSTVSGDQAQVQLVGDTVFLTLTSDGWKVTAAGCRSQADARYDCRLEGP</sequence>
<evidence type="ECO:0008006" key="4">
    <source>
        <dbReference type="Google" id="ProtNLM"/>
    </source>
</evidence>
<dbReference type="Proteomes" id="UP001299970">
    <property type="component" value="Unassembled WGS sequence"/>
</dbReference>